<name>A0A238KSC2_9RHOB</name>
<dbReference type="EMBL" id="FXYH01000012">
    <property type="protein sequence ID" value="SMX45715.1"/>
    <property type="molecule type" value="Genomic_DNA"/>
</dbReference>
<organism evidence="1 2">
    <name type="scientific">Pelagimonas varians</name>
    <dbReference type="NCBI Taxonomy" id="696760"/>
    <lineage>
        <taxon>Bacteria</taxon>
        <taxon>Pseudomonadati</taxon>
        <taxon>Pseudomonadota</taxon>
        <taxon>Alphaproteobacteria</taxon>
        <taxon>Rhodobacterales</taxon>
        <taxon>Roseobacteraceae</taxon>
        <taxon>Pelagimonas</taxon>
    </lineage>
</organism>
<accession>A0A238KSC2</accession>
<evidence type="ECO:0000313" key="2">
    <source>
        <dbReference type="Proteomes" id="UP000220836"/>
    </source>
</evidence>
<proteinExistence type="predicted"/>
<dbReference type="Proteomes" id="UP000220836">
    <property type="component" value="Unassembled WGS sequence"/>
</dbReference>
<reference evidence="1 2" key="1">
    <citation type="submission" date="2017-05" db="EMBL/GenBank/DDBJ databases">
        <authorList>
            <person name="Song R."/>
            <person name="Chenine A.L."/>
            <person name="Ruprecht R.M."/>
        </authorList>
    </citation>
    <scope>NUCLEOTIDE SEQUENCE [LARGE SCALE GENOMIC DNA]</scope>
    <source>
        <strain evidence="1 2">CECT 8663</strain>
    </source>
</reference>
<keyword evidence="2" id="KW-1185">Reference proteome</keyword>
<gene>
    <name evidence="1" type="ORF">PEV8663_03095</name>
</gene>
<dbReference type="RefSeq" id="WP_141468120.1">
    <property type="nucleotide sequence ID" value="NZ_FXYH01000012.1"/>
</dbReference>
<sequence length="143" mass="15816">MSRHLIRWILAILSVFIWPHIGIAQGDDLVSFHGARGDQVDMVVGLRMSGGYPSQLVRICLENPTQNATEKGLGNRRDVKPDLVVASGASGCLDLLPVRQTLVLWSRNTDGGFDISMMAPLDLRGTTGNIYFLRWSKEPAQNR</sequence>
<evidence type="ECO:0000313" key="1">
    <source>
        <dbReference type="EMBL" id="SMX45715.1"/>
    </source>
</evidence>
<protein>
    <recommendedName>
        <fullName evidence="3">Ecotin</fullName>
    </recommendedName>
</protein>
<evidence type="ECO:0008006" key="3">
    <source>
        <dbReference type="Google" id="ProtNLM"/>
    </source>
</evidence>
<dbReference type="AlphaFoldDB" id="A0A238KSC2"/>